<keyword evidence="1" id="KW-0175">Coiled coil</keyword>
<reference evidence="3" key="1">
    <citation type="submission" date="2020-04" db="EMBL/GenBank/DDBJ databases">
        <title>Description of novel Gluconacetobacter.</title>
        <authorList>
            <person name="Sombolestani A."/>
        </authorList>
    </citation>
    <scope>NUCLEOTIDE SEQUENCE [LARGE SCALE GENOMIC DNA]</scope>
    <source>
        <strain evidence="3">LMG 31484</strain>
    </source>
</reference>
<protein>
    <submittedName>
        <fullName evidence="2">Uncharacterized protein</fullName>
    </submittedName>
</protein>
<keyword evidence="3" id="KW-1185">Reference proteome</keyword>
<evidence type="ECO:0000256" key="1">
    <source>
        <dbReference type="SAM" id="Coils"/>
    </source>
</evidence>
<feature type="coiled-coil region" evidence="1">
    <location>
        <begin position="136"/>
        <end position="163"/>
    </location>
</feature>
<accession>A0ABR9Y5C2</accession>
<sequence>MNAVAMLRESASQVTNFDIAQLPYVQSVLIDLFSRCSVEATVEDALEGMLRVGPDGVMDAVARRIAIRLLGRLPSDRLLSDVRNELAQDLDTDELAECRVLYETLSQELRRDAAAVRGLGIVAISQTQGEAFAQDLEAKADRAEQLERRNAALEAQIRAMVTGKFRMLHISRGLLSRGAGTGELA</sequence>
<dbReference type="Proteomes" id="UP000623107">
    <property type="component" value="Unassembled WGS sequence"/>
</dbReference>
<dbReference type="EMBL" id="JABCQG010000006">
    <property type="protein sequence ID" value="MBF0858823.1"/>
    <property type="molecule type" value="Genomic_DNA"/>
</dbReference>
<name>A0ABR9Y5C2_9PROT</name>
<comment type="caution">
    <text evidence="2">The sequence shown here is derived from an EMBL/GenBank/DDBJ whole genome shotgun (WGS) entry which is preliminary data.</text>
</comment>
<reference evidence="2 3" key="2">
    <citation type="submission" date="2020-11" db="EMBL/GenBank/DDBJ databases">
        <title>Description of novel Gluconobacter species.</title>
        <authorList>
            <person name="Cleenwerck I."/>
            <person name="Cnockaert M."/>
            <person name="Borremans W."/>
            <person name="Wieme A.D."/>
            <person name="De Vuyst L."/>
            <person name="Vandamme P."/>
        </authorList>
    </citation>
    <scope>NUCLEOTIDE SEQUENCE [LARGE SCALE GENOMIC DNA]</scope>
    <source>
        <strain evidence="2 3">LMG 31484</strain>
    </source>
</reference>
<evidence type="ECO:0000313" key="3">
    <source>
        <dbReference type="Proteomes" id="UP000623107"/>
    </source>
</evidence>
<evidence type="ECO:0000313" key="2">
    <source>
        <dbReference type="EMBL" id="MBF0858823.1"/>
    </source>
</evidence>
<organism evidence="2 3">
    <name type="scientific">Gluconobacter vitians</name>
    <dbReference type="NCBI Taxonomy" id="2728102"/>
    <lineage>
        <taxon>Bacteria</taxon>
        <taxon>Pseudomonadati</taxon>
        <taxon>Pseudomonadota</taxon>
        <taxon>Alphaproteobacteria</taxon>
        <taxon>Acetobacterales</taxon>
        <taxon>Acetobacteraceae</taxon>
        <taxon>Gluconobacter</taxon>
    </lineage>
</organism>
<dbReference type="RefSeq" id="WP_194259517.1">
    <property type="nucleotide sequence ID" value="NZ_JABCQG010000006.1"/>
</dbReference>
<gene>
    <name evidence="2" type="ORF">HKD24_06295</name>
</gene>
<proteinExistence type="predicted"/>